<keyword evidence="1" id="KW-0732">Signal</keyword>
<evidence type="ECO:0000313" key="3">
    <source>
        <dbReference type="Proteomes" id="UP001595812"/>
    </source>
</evidence>
<accession>A0ABV8AMM4</accession>
<evidence type="ECO:0000256" key="1">
    <source>
        <dbReference type="SAM" id="SignalP"/>
    </source>
</evidence>
<dbReference type="InterPro" id="IPR018550">
    <property type="entry name" value="Lipid-A_deacylase-rel"/>
</dbReference>
<protein>
    <submittedName>
        <fullName evidence="2">Acyloxyacyl hydrolase</fullName>
    </submittedName>
</protein>
<name>A0ABV8AMM4_9FLAO</name>
<dbReference type="EMBL" id="JBHSAT010000022">
    <property type="protein sequence ID" value="MFC3878146.1"/>
    <property type="molecule type" value="Genomic_DNA"/>
</dbReference>
<keyword evidence="3" id="KW-1185">Reference proteome</keyword>
<gene>
    <name evidence="2" type="ORF">ACFOSX_12980</name>
</gene>
<evidence type="ECO:0000313" key="2">
    <source>
        <dbReference type="EMBL" id="MFC3878146.1"/>
    </source>
</evidence>
<feature type="signal peptide" evidence="1">
    <location>
        <begin position="1"/>
        <end position="19"/>
    </location>
</feature>
<dbReference type="GO" id="GO:0016787">
    <property type="term" value="F:hydrolase activity"/>
    <property type="evidence" value="ECO:0007669"/>
    <property type="project" value="UniProtKB-KW"/>
</dbReference>
<sequence length="366" mass="42277">MKHFLSFAFIILANFLSSAQDVEKKPFSLDAMPFYGTIMEHNPDIAHLITDHPTGFILSYNRKTYGFNEWERRYNYPDWGFSLSYQDMKNQYLGENIGVYGHFNFYMLNRSLVFRIGQGIAYANKPYDRNDNFINNAYGSHLLSSTYLMFNYIKEDIFDGFGVQAGFNIIHYSNANVKAPNNSTNTFAFTVGANYRFDHENQPDYIPEGERTKYSEPFKYNLVLRGGVNESDIVGSGRFPFYTISAFVDKRINHKSTILAGTELFVAQFLKEFVRHQSIAFPESGVTGKEDYKRLGLFVGHELRFNKIAFITHLGYYVYYPVEFENRLYNRLGIKRYVSDKVFAVVNVHSHGAKAEAVEFGIGLRL</sequence>
<keyword evidence="2" id="KW-0378">Hydrolase</keyword>
<dbReference type="Proteomes" id="UP001595812">
    <property type="component" value="Unassembled WGS sequence"/>
</dbReference>
<dbReference type="Gene3D" id="2.40.160.20">
    <property type="match status" value="1"/>
</dbReference>
<proteinExistence type="predicted"/>
<feature type="chain" id="PRO_5046477334" evidence="1">
    <location>
        <begin position="20"/>
        <end position="366"/>
    </location>
</feature>
<reference evidence="3" key="1">
    <citation type="journal article" date="2019" name="Int. J. Syst. Evol. Microbiol.">
        <title>The Global Catalogue of Microorganisms (GCM) 10K type strain sequencing project: providing services to taxonomists for standard genome sequencing and annotation.</title>
        <authorList>
            <consortium name="The Broad Institute Genomics Platform"/>
            <consortium name="The Broad Institute Genome Sequencing Center for Infectious Disease"/>
            <person name="Wu L."/>
            <person name="Ma J."/>
        </authorList>
    </citation>
    <scope>NUCLEOTIDE SEQUENCE [LARGE SCALE GENOMIC DNA]</scope>
    <source>
        <strain evidence="3">CECT 8979</strain>
    </source>
</reference>
<comment type="caution">
    <text evidence="2">The sequence shown here is derived from an EMBL/GenBank/DDBJ whole genome shotgun (WGS) entry which is preliminary data.</text>
</comment>
<dbReference type="RefSeq" id="WP_386101914.1">
    <property type="nucleotide sequence ID" value="NZ_JBHSAT010000022.1"/>
</dbReference>
<organism evidence="2 3">
    <name type="scientific">Winogradskyella maritima</name>
    <dbReference type="NCBI Taxonomy" id="1517766"/>
    <lineage>
        <taxon>Bacteria</taxon>
        <taxon>Pseudomonadati</taxon>
        <taxon>Bacteroidota</taxon>
        <taxon>Flavobacteriia</taxon>
        <taxon>Flavobacteriales</taxon>
        <taxon>Flavobacteriaceae</taxon>
        <taxon>Winogradskyella</taxon>
    </lineage>
</organism>
<dbReference type="Pfam" id="PF09411">
    <property type="entry name" value="PagL"/>
    <property type="match status" value="1"/>
</dbReference>